<dbReference type="EMBL" id="LAZR01066366">
    <property type="protein sequence ID" value="KKK53709.1"/>
    <property type="molecule type" value="Genomic_DNA"/>
</dbReference>
<dbReference type="InterPro" id="IPR036013">
    <property type="entry name" value="Band_7/SPFH_dom_sf"/>
</dbReference>
<organism evidence="2">
    <name type="scientific">marine sediment metagenome</name>
    <dbReference type="NCBI Taxonomy" id="412755"/>
    <lineage>
        <taxon>unclassified sequences</taxon>
        <taxon>metagenomes</taxon>
        <taxon>ecological metagenomes</taxon>
    </lineage>
</organism>
<evidence type="ECO:0000313" key="2">
    <source>
        <dbReference type="EMBL" id="KKK53709.1"/>
    </source>
</evidence>
<feature type="non-terminal residue" evidence="2">
    <location>
        <position position="133"/>
    </location>
</feature>
<feature type="domain" description="Band 7" evidence="1">
    <location>
        <begin position="23"/>
        <end position="127"/>
    </location>
</feature>
<dbReference type="Gene3D" id="3.30.479.30">
    <property type="entry name" value="Band 7 domain"/>
    <property type="match status" value="1"/>
</dbReference>
<comment type="caution">
    <text evidence="2">The sequence shown here is derived from an EMBL/GenBank/DDBJ whole genome shotgun (WGS) entry which is preliminary data.</text>
</comment>
<reference evidence="2" key="1">
    <citation type="journal article" date="2015" name="Nature">
        <title>Complex archaea that bridge the gap between prokaryotes and eukaryotes.</title>
        <authorList>
            <person name="Spang A."/>
            <person name="Saw J.H."/>
            <person name="Jorgensen S.L."/>
            <person name="Zaremba-Niedzwiedzka K."/>
            <person name="Martijn J."/>
            <person name="Lind A.E."/>
            <person name="van Eijk R."/>
            <person name="Schleper C."/>
            <person name="Guy L."/>
            <person name="Ettema T.J."/>
        </authorList>
    </citation>
    <scope>NUCLEOTIDE SEQUENCE</scope>
</reference>
<name>A0A0F8YHM2_9ZZZZ</name>
<proteinExistence type="predicted"/>
<gene>
    <name evidence="2" type="ORF">LCGC14_3092080</name>
</gene>
<dbReference type="InterPro" id="IPR001107">
    <property type="entry name" value="Band_7"/>
</dbReference>
<dbReference type="AlphaFoldDB" id="A0A0F8YHM2"/>
<protein>
    <recommendedName>
        <fullName evidence="1">Band 7 domain-containing protein</fullName>
    </recommendedName>
</protein>
<sequence>MEWLNQIFNRLFLYLPKRHLIIPSEMGLRITLGTRVRVIKPGWYLWWPLIQRMFVYEIQPQLVDLRCQSARTLDGKDVVVGGAIQYKIINIKNAILNVQDFDKALETLALGIILEFVNKRTLEDCNNVDKLKL</sequence>
<evidence type="ECO:0000259" key="1">
    <source>
        <dbReference type="Pfam" id="PF01145"/>
    </source>
</evidence>
<dbReference type="Pfam" id="PF01145">
    <property type="entry name" value="Band_7"/>
    <property type="match status" value="1"/>
</dbReference>
<dbReference type="SUPFAM" id="SSF117892">
    <property type="entry name" value="Band 7/SPFH domain"/>
    <property type="match status" value="1"/>
</dbReference>
<accession>A0A0F8YHM2</accession>